<name>A0A8J6PVA7_9HYPH</name>
<accession>A0A8J6PVA7</accession>
<proteinExistence type="predicted"/>
<organism evidence="3 4">
    <name type="scientific">Oryzicola mucosus</name>
    <dbReference type="NCBI Taxonomy" id="2767425"/>
    <lineage>
        <taxon>Bacteria</taxon>
        <taxon>Pseudomonadati</taxon>
        <taxon>Pseudomonadota</taxon>
        <taxon>Alphaproteobacteria</taxon>
        <taxon>Hyphomicrobiales</taxon>
        <taxon>Phyllobacteriaceae</taxon>
        <taxon>Oryzicola</taxon>
    </lineage>
</organism>
<keyword evidence="4" id="KW-1185">Reference proteome</keyword>
<dbReference type="RefSeq" id="WP_188164181.1">
    <property type="nucleotide sequence ID" value="NZ_JACVVX010000002.1"/>
</dbReference>
<sequence>MSRTSVAAAMLLAACPAFANDTTAVFETGGLVFGRTFDIEMVKEDLFISQEKVTVDYVFRNSSDKDVTTIVAFPMPDIEASPYSDVGIPDTASDNFLDFSVEMDGKAIEPKLEQRAFAASIDVTEELKAHNVPLLPFGDASTAALKTLSADITDDWQRRGIVIPDGYNDDMDTMVPYWKLRSTHWWDATFPAGKDVAVSHVYKPSVGGTVGTSFYYEGKFQPNFVGYQEKYCADDTFKRAIEQATKANKDGYTPYTETWISYILTTGGNWSLGTIGDFTLTIDKGDPKNLVSFCGKGVKKIGPTTFQMKAKDYYPEHDVDILIMKPANFDAPAEDNGK</sequence>
<dbReference type="EMBL" id="JACVVX010000002">
    <property type="protein sequence ID" value="MBD0414758.1"/>
    <property type="molecule type" value="Genomic_DNA"/>
</dbReference>
<gene>
    <name evidence="3" type="ORF">ICI42_08840</name>
</gene>
<evidence type="ECO:0000313" key="3">
    <source>
        <dbReference type="EMBL" id="MBD0414758.1"/>
    </source>
</evidence>
<reference evidence="3" key="1">
    <citation type="submission" date="2020-09" db="EMBL/GenBank/DDBJ databases">
        <title>Genome seq and assembly of Tianweitania sp.</title>
        <authorList>
            <person name="Chhetri G."/>
        </authorList>
    </citation>
    <scope>NUCLEOTIDE SEQUENCE</scope>
    <source>
        <strain evidence="3">Rool2</strain>
    </source>
</reference>
<protein>
    <submittedName>
        <fullName evidence="3">DUF4424 domain-containing protein</fullName>
    </submittedName>
</protein>
<dbReference type="Proteomes" id="UP000643405">
    <property type="component" value="Unassembled WGS sequence"/>
</dbReference>
<feature type="domain" description="DUF4424" evidence="2">
    <location>
        <begin position="19"/>
        <end position="322"/>
    </location>
</feature>
<feature type="chain" id="PRO_5035155308" evidence="1">
    <location>
        <begin position="20"/>
        <end position="338"/>
    </location>
</feature>
<dbReference type="AlphaFoldDB" id="A0A8J6PVA7"/>
<dbReference type="InterPro" id="IPR025538">
    <property type="entry name" value="DUF4424"/>
</dbReference>
<feature type="signal peptide" evidence="1">
    <location>
        <begin position="1"/>
        <end position="19"/>
    </location>
</feature>
<evidence type="ECO:0000313" key="4">
    <source>
        <dbReference type="Proteomes" id="UP000643405"/>
    </source>
</evidence>
<dbReference type="Gene3D" id="2.60.40.3680">
    <property type="match status" value="2"/>
</dbReference>
<keyword evidence="1" id="KW-0732">Signal</keyword>
<dbReference type="PROSITE" id="PS51257">
    <property type="entry name" value="PROKAR_LIPOPROTEIN"/>
    <property type="match status" value="1"/>
</dbReference>
<dbReference type="Pfam" id="PF14415">
    <property type="entry name" value="DUF4424"/>
    <property type="match status" value="1"/>
</dbReference>
<evidence type="ECO:0000256" key="1">
    <source>
        <dbReference type="SAM" id="SignalP"/>
    </source>
</evidence>
<evidence type="ECO:0000259" key="2">
    <source>
        <dbReference type="Pfam" id="PF14415"/>
    </source>
</evidence>
<comment type="caution">
    <text evidence="3">The sequence shown here is derived from an EMBL/GenBank/DDBJ whole genome shotgun (WGS) entry which is preliminary data.</text>
</comment>